<accession>F4QHX4</accession>
<keyword evidence="2" id="KW-0472">Membrane</keyword>
<dbReference type="Proteomes" id="UP000006512">
    <property type="component" value="Unassembled WGS sequence"/>
</dbReference>
<gene>
    <name evidence="3" type="ORF">ABI_01150</name>
</gene>
<name>F4QHX4_9CAUL</name>
<evidence type="ECO:0000256" key="1">
    <source>
        <dbReference type="SAM" id="MobiDB-lite"/>
    </source>
</evidence>
<feature type="compositionally biased region" description="Low complexity" evidence="1">
    <location>
        <begin position="180"/>
        <end position="189"/>
    </location>
</feature>
<dbReference type="EMBL" id="GL883077">
    <property type="protein sequence ID" value="EGF91685.1"/>
    <property type="molecule type" value="Genomic_DNA"/>
</dbReference>
<keyword evidence="4" id="KW-1185">Reference proteome</keyword>
<evidence type="ECO:0008006" key="5">
    <source>
        <dbReference type="Google" id="ProtNLM"/>
    </source>
</evidence>
<dbReference type="AlphaFoldDB" id="F4QHX4"/>
<evidence type="ECO:0000256" key="2">
    <source>
        <dbReference type="SAM" id="Phobius"/>
    </source>
</evidence>
<dbReference type="InterPro" id="IPR009576">
    <property type="entry name" value="Biofilm_formation_YgiB"/>
</dbReference>
<protein>
    <recommendedName>
        <fullName evidence="5">DUF1190 domain-containing protein</fullName>
    </recommendedName>
</protein>
<dbReference type="Pfam" id="PF06693">
    <property type="entry name" value="DUF1190"/>
    <property type="match status" value="1"/>
</dbReference>
<reference evidence="4" key="1">
    <citation type="submission" date="2011-03" db="EMBL/GenBank/DDBJ databases">
        <title>Draft genome sequence of Brevundimonas diminuta.</title>
        <authorList>
            <person name="Brown P.J.B."/>
            <person name="Buechlein A."/>
            <person name="Hemmerich C."/>
            <person name="Brun Y.V."/>
        </authorList>
    </citation>
    <scope>NUCLEOTIDE SEQUENCE [LARGE SCALE GENOMIC DNA]</scope>
    <source>
        <strain evidence="4">C19</strain>
    </source>
</reference>
<dbReference type="RefSeq" id="WP_006270848.1">
    <property type="nucleotide sequence ID" value="NZ_GL883077.1"/>
</dbReference>
<feature type="transmembrane region" description="Helical" evidence="2">
    <location>
        <begin position="21"/>
        <end position="39"/>
    </location>
</feature>
<dbReference type="HOGENOM" id="CLU_095624_0_1_5"/>
<proteinExistence type="predicted"/>
<keyword evidence="2" id="KW-0812">Transmembrane</keyword>
<dbReference type="eggNOG" id="COG5463">
    <property type="taxonomic scope" value="Bacteria"/>
</dbReference>
<organism evidence="3 4">
    <name type="scientific">Asticcacaulis biprosthecium C19</name>
    <dbReference type="NCBI Taxonomy" id="715226"/>
    <lineage>
        <taxon>Bacteria</taxon>
        <taxon>Pseudomonadati</taxon>
        <taxon>Pseudomonadota</taxon>
        <taxon>Alphaproteobacteria</taxon>
        <taxon>Caulobacterales</taxon>
        <taxon>Caulobacteraceae</taxon>
        <taxon>Asticcacaulis</taxon>
    </lineage>
</organism>
<keyword evidence="2" id="KW-1133">Transmembrane helix</keyword>
<evidence type="ECO:0000313" key="4">
    <source>
        <dbReference type="Proteomes" id="UP000006512"/>
    </source>
</evidence>
<sequence>MTNSTRAYRARFLGEMKHRRARWLAMLACTTSALGMLGGCGNPAPRASGDWDSGGNNDAIVYNSLAECKAAQADDRICDEAQSQAAAAQEGRTYSRKEQCEAEYGAGHCESRNGGGWFVPALTGFMLARAMNNVDLDTYRRRGGNAYAAPVYAGGSRAASRSDPSKPGYKASSRGGFGGSSAVRGGCCG</sequence>
<feature type="region of interest" description="Disordered" evidence="1">
    <location>
        <begin position="156"/>
        <end position="189"/>
    </location>
</feature>
<evidence type="ECO:0000313" key="3">
    <source>
        <dbReference type="EMBL" id="EGF91685.1"/>
    </source>
</evidence>
<dbReference type="STRING" id="715226.ABI_01150"/>
<dbReference type="OrthoDB" id="8160435at2"/>